<keyword evidence="2" id="KW-0653">Protein transport</keyword>
<dbReference type="InterPro" id="IPR043154">
    <property type="entry name" value="Sec-1-like_dom1"/>
</dbReference>
<name>A0A9L0RD79_HORSE</name>
<evidence type="ECO:0000313" key="4">
    <source>
        <dbReference type="Proteomes" id="UP000002281"/>
    </source>
</evidence>
<dbReference type="SUPFAM" id="SSF56815">
    <property type="entry name" value="Sec1/munc18-like (SM) proteins"/>
    <property type="match status" value="1"/>
</dbReference>
<dbReference type="Ensembl" id="ENSECAT00000094864.1">
    <property type="protein sequence ID" value="ENSECAP00000059609.1"/>
    <property type="gene ID" value="ENSECAG00000025016.4"/>
</dbReference>
<sequence length="145" mass="16585">MAFPHRPDAPELPDFSMLKRLARDQLIYLLEQLPGKKDLFIEADLMSPLDRIANVSILKQHEVDKLYKVESKPAVSSSEQLCFLVRPRIKNMRYIANLVNADKLAGRTRKYKVIFSPQKFYACEMVLEEEGIYGASAGRLMLSVP</sequence>
<dbReference type="Gene3D" id="3.40.50.2060">
    <property type="match status" value="1"/>
</dbReference>
<proteinExistence type="inferred from homology"/>
<reference evidence="3" key="2">
    <citation type="submission" date="2025-08" db="UniProtKB">
        <authorList>
            <consortium name="Ensembl"/>
        </authorList>
    </citation>
    <scope>IDENTIFICATION</scope>
    <source>
        <strain evidence="3">Thoroughbred</strain>
    </source>
</reference>
<dbReference type="GeneTree" id="ENSGT00940000156813"/>
<reference evidence="3 4" key="1">
    <citation type="journal article" date="2009" name="Science">
        <title>Genome sequence, comparative analysis, and population genetics of the domestic horse.</title>
        <authorList>
            <consortium name="Broad Institute Genome Sequencing Platform"/>
            <consortium name="Broad Institute Whole Genome Assembly Team"/>
            <person name="Wade C.M."/>
            <person name="Giulotto E."/>
            <person name="Sigurdsson S."/>
            <person name="Zoli M."/>
            <person name="Gnerre S."/>
            <person name="Imsland F."/>
            <person name="Lear T.L."/>
            <person name="Adelson D.L."/>
            <person name="Bailey E."/>
            <person name="Bellone R.R."/>
            <person name="Bloecker H."/>
            <person name="Distl O."/>
            <person name="Edgar R.C."/>
            <person name="Garber M."/>
            <person name="Leeb T."/>
            <person name="Mauceli E."/>
            <person name="MacLeod J.N."/>
            <person name="Penedo M.C.T."/>
            <person name="Raison J.M."/>
            <person name="Sharpe T."/>
            <person name="Vogel J."/>
            <person name="Andersson L."/>
            <person name="Antczak D.F."/>
            <person name="Biagi T."/>
            <person name="Binns M.M."/>
            <person name="Chowdhary B.P."/>
            <person name="Coleman S.J."/>
            <person name="Della Valle G."/>
            <person name="Fryc S."/>
            <person name="Guerin G."/>
            <person name="Hasegawa T."/>
            <person name="Hill E.W."/>
            <person name="Jurka J."/>
            <person name="Kiialainen A."/>
            <person name="Lindgren G."/>
            <person name="Liu J."/>
            <person name="Magnani E."/>
            <person name="Mickelson J.R."/>
            <person name="Murray J."/>
            <person name="Nergadze S.G."/>
            <person name="Onofrio R."/>
            <person name="Pedroni S."/>
            <person name="Piras M.F."/>
            <person name="Raudsepp T."/>
            <person name="Rocchi M."/>
            <person name="Roeed K.H."/>
            <person name="Ryder O.A."/>
            <person name="Searle S."/>
            <person name="Skow L."/>
            <person name="Swinburne J.E."/>
            <person name="Syvaenen A.C."/>
            <person name="Tozaki T."/>
            <person name="Valberg S.J."/>
            <person name="Vaudin M."/>
            <person name="White J.R."/>
            <person name="Zody M.C."/>
            <person name="Lander E.S."/>
            <person name="Lindblad-Toh K."/>
        </authorList>
    </citation>
    <scope>NUCLEOTIDE SEQUENCE [LARGE SCALE GENOMIC DNA]</scope>
    <source>
        <strain evidence="3 4">Thoroughbred</strain>
    </source>
</reference>
<organism evidence="3 4">
    <name type="scientific">Equus caballus</name>
    <name type="common">Horse</name>
    <dbReference type="NCBI Taxonomy" id="9796"/>
    <lineage>
        <taxon>Eukaryota</taxon>
        <taxon>Metazoa</taxon>
        <taxon>Chordata</taxon>
        <taxon>Craniata</taxon>
        <taxon>Vertebrata</taxon>
        <taxon>Euteleostomi</taxon>
        <taxon>Mammalia</taxon>
        <taxon>Eutheria</taxon>
        <taxon>Laurasiatheria</taxon>
        <taxon>Perissodactyla</taxon>
        <taxon>Equidae</taxon>
        <taxon>Equus</taxon>
    </lineage>
</organism>
<keyword evidence="4" id="KW-1185">Reference proteome</keyword>
<dbReference type="Proteomes" id="UP000002281">
    <property type="component" value="Chromosome 1"/>
</dbReference>
<dbReference type="InterPro" id="IPR036045">
    <property type="entry name" value="Sec1-like_sf"/>
</dbReference>
<keyword evidence="2" id="KW-0813">Transport</keyword>
<comment type="similarity">
    <text evidence="1">Belongs to the STXBP/unc-18/SEC1 family.</text>
</comment>
<dbReference type="PANTHER" id="PTHR11679">
    <property type="entry name" value="VESICLE PROTEIN SORTING-ASSOCIATED"/>
    <property type="match status" value="1"/>
</dbReference>
<dbReference type="AlphaFoldDB" id="A0A9L0RD79"/>
<evidence type="ECO:0000313" key="3">
    <source>
        <dbReference type="Ensembl" id="ENSECAP00000059609.1"/>
    </source>
</evidence>
<dbReference type="InterPro" id="IPR001619">
    <property type="entry name" value="Sec1-like"/>
</dbReference>
<evidence type="ECO:0000256" key="1">
    <source>
        <dbReference type="ARBA" id="ARBA00009884"/>
    </source>
</evidence>
<dbReference type="FunFam" id="3.40.50.2060:FF:000005">
    <property type="entry name" value="vacuolar protein sorting-associated protein 33B isoform X1"/>
    <property type="match status" value="1"/>
</dbReference>
<dbReference type="GO" id="GO:0016192">
    <property type="term" value="P:vesicle-mediated transport"/>
    <property type="evidence" value="ECO:0007669"/>
    <property type="project" value="InterPro"/>
</dbReference>
<dbReference type="GO" id="GO:0015031">
    <property type="term" value="P:protein transport"/>
    <property type="evidence" value="ECO:0007669"/>
    <property type="project" value="UniProtKB-KW"/>
</dbReference>
<evidence type="ECO:0000256" key="2">
    <source>
        <dbReference type="ARBA" id="ARBA00022927"/>
    </source>
</evidence>
<gene>
    <name evidence="3" type="primary">VPS33B</name>
</gene>
<protein>
    <submittedName>
        <fullName evidence="3">VPS33B late endosome and lysosome associated</fullName>
    </submittedName>
</protein>
<dbReference type="Pfam" id="PF00995">
    <property type="entry name" value="Sec1"/>
    <property type="match status" value="1"/>
</dbReference>
<accession>A0A9L0RD79</accession>
<reference evidence="3" key="3">
    <citation type="submission" date="2025-09" db="UniProtKB">
        <authorList>
            <consortium name="Ensembl"/>
        </authorList>
    </citation>
    <scope>IDENTIFICATION</scope>
    <source>
        <strain evidence="3">Thoroughbred</strain>
    </source>
</reference>